<evidence type="ECO:0000256" key="13">
    <source>
        <dbReference type="PIRSR" id="PIRSR603373-1"/>
    </source>
</evidence>
<comment type="subcellular location">
    <subcellularLocation>
        <location evidence="15">Cell inner membrane</location>
        <topology evidence="15">Multi-pass membrane protein</topology>
    </subcellularLocation>
    <subcellularLocation>
        <location evidence="1">Cell membrane</location>
        <topology evidence="1">Multi-pass membrane protein</topology>
    </subcellularLocation>
</comment>
<evidence type="ECO:0000256" key="3">
    <source>
        <dbReference type="ARBA" id="ARBA00022475"/>
    </source>
</evidence>
<dbReference type="InterPro" id="IPR005225">
    <property type="entry name" value="Small_GTP-bd"/>
</dbReference>
<dbReference type="GO" id="GO:0005525">
    <property type="term" value="F:GTP binding"/>
    <property type="evidence" value="ECO:0007669"/>
    <property type="project" value="UniProtKB-KW"/>
</dbReference>
<keyword evidence="2 15" id="KW-0813">Transport</keyword>
<feature type="binding site" evidence="13">
    <location>
        <begin position="13"/>
        <end position="20"/>
    </location>
    <ligand>
        <name>GTP</name>
        <dbReference type="ChEBI" id="CHEBI:37565"/>
        <label>1</label>
    </ligand>
</feature>
<dbReference type="CDD" id="cd01879">
    <property type="entry name" value="FeoB"/>
    <property type="match status" value="1"/>
</dbReference>
<evidence type="ECO:0000256" key="11">
    <source>
        <dbReference type="ARBA" id="ARBA00023136"/>
    </source>
</evidence>
<evidence type="ECO:0000256" key="9">
    <source>
        <dbReference type="ARBA" id="ARBA00023065"/>
    </source>
</evidence>
<dbReference type="NCBIfam" id="TIGR00231">
    <property type="entry name" value="small_GTP"/>
    <property type="match status" value="1"/>
</dbReference>
<keyword evidence="14" id="KW-0460">Magnesium</keyword>
<evidence type="ECO:0000256" key="2">
    <source>
        <dbReference type="ARBA" id="ARBA00022448"/>
    </source>
</evidence>
<dbReference type="Pfam" id="PF02421">
    <property type="entry name" value="FeoB_N"/>
    <property type="match status" value="1"/>
</dbReference>
<proteinExistence type="inferred from homology"/>
<dbReference type="InterPro" id="IPR003373">
    <property type="entry name" value="Fe2_transport_prot-B"/>
</dbReference>
<keyword evidence="4 15" id="KW-0410">Iron transport</keyword>
<dbReference type="PROSITE" id="PS51711">
    <property type="entry name" value="G_FEOB"/>
    <property type="match status" value="1"/>
</dbReference>
<feature type="binding site" evidence="13">
    <location>
        <begin position="60"/>
        <end position="63"/>
    </location>
    <ligand>
        <name>GTP</name>
        <dbReference type="ChEBI" id="CHEBI:37565"/>
        <label>1</label>
    </ligand>
</feature>
<keyword evidence="8 15" id="KW-0408">Iron</keyword>
<protein>
    <recommendedName>
        <fullName evidence="12 15">Ferrous iron transport protein B</fullName>
    </recommendedName>
</protein>
<keyword evidence="14" id="KW-0479">Metal-binding</keyword>
<evidence type="ECO:0000259" key="16">
    <source>
        <dbReference type="PROSITE" id="PS51711"/>
    </source>
</evidence>
<dbReference type="STRING" id="688867.SAMN05660236_3339"/>
<gene>
    <name evidence="17" type="ORF">SAMN05660236_3339</name>
</gene>
<keyword evidence="3" id="KW-1003">Cell membrane</keyword>
<feature type="transmembrane region" description="Helical" evidence="15">
    <location>
        <begin position="515"/>
        <end position="534"/>
    </location>
</feature>
<dbReference type="PRINTS" id="PR00326">
    <property type="entry name" value="GTP1OBG"/>
</dbReference>
<dbReference type="Gene3D" id="3.40.50.300">
    <property type="entry name" value="P-loop containing nucleotide triphosphate hydrolases"/>
    <property type="match status" value="1"/>
</dbReference>
<dbReference type="GO" id="GO:0005886">
    <property type="term" value="C:plasma membrane"/>
    <property type="evidence" value="ECO:0007669"/>
    <property type="project" value="UniProtKB-SubCell"/>
</dbReference>
<dbReference type="PANTHER" id="PTHR43185:SF1">
    <property type="entry name" value="FE(2+) TRANSPORTER FEOB"/>
    <property type="match status" value="1"/>
</dbReference>
<feature type="binding site" evidence="14">
    <location>
        <position position="27"/>
    </location>
    <ligand>
        <name>Mg(2+)</name>
        <dbReference type="ChEBI" id="CHEBI:18420"/>
        <label>2</label>
    </ligand>
</feature>
<dbReference type="GO" id="GO:0015093">
    <property type="term" value="F:ferrous iron transmembrane transporter activity"/>
    <property type="evidence" value="ECO:0007669"/>
    <property type="project" value="UniProtKB-UniRule"/>
</dbReference>
<dbReference type="InterPro" id="IPR011642">
    <property type="entry name" value="Gate_dom"/>
</dbReference>
<keyword evidence="10 13" id="KW-0342">GTP-binding</keyword>
<dbReference type="InterPro" id="IPR011640">
    <property type="entry name" value="Fe2_transport_prot_B_C"/>
</dbReference>
<feature type="transmembrane region" description="Helical" evidence="15">
    <location>
        <begin position="383"/>
        <end position="406"/>
    </location>
</feature>
<feature type="transmembrane region" description="Helical" evidence="15">
    <location>
        <begin position="456"/>
        <end position="481"/>
    </location>
</feature>
<evidence type="ECO:0000256" key="10">
    <source>
        <dbReference type="ARBA" id="ARBA00023134"/>
    </source>
</evidence>
<dbReference type="InterPro" id="IPR027417">
    <property type="entry name" value="P-loop_NTPase"/>
</dbReference>
<feature type="binding site" evidence="13">
    <location>
        <begin position="38"/>
        <end position="42"/>
    </location>
    <ligand>
        <name>GTP</name>
        <dbReference type="ChEBI" id="CHEBI:37565"/>
        <label>1</label>
    </ligand>
</feature>
<evidence type="ECO:0000256" key="5">
    <source>
        <dbReference type="ARBA" id="ARBA00022692"/>
    </source>
</evidence>
<feature type="binding site" evidence="13">
    <location>
        <begin position="124"/>
        <end position="127"/>
    </location>
    <ligand>
        <name>GTP</name>
        <dbReference type="ChEBI" id="CHEBI:37565"/>
        <label>1</label>
    </ligand>
</feature>
<keyword evidence="6 13" id="KW-0547">Nucleotide-binding</keyword>
<comment type="similarity">
    <text evidence="15">Belongs to the TRAFAC class TrmE-Era-EngA-EngB-Septin-like GTPase superfamily. FeoB GTPase (TC 9.A.8) family.</text>
</comment>
<feature type="transmembrane region" description="Helical" evidence="15">
    <location>
        <begin position="339"/>
        <end position="363"/>
    </location>
</feature>
<evidence type="ECO:0000256" key="4">
    <source>
        <dbReference type="ARBA" id="ARBA00022496"/>
    </source>
</evidence>
<feature type="domain" description="FeoB-type G" evidence="16">
    <location>
        <begin position="6"/>
        <end position="173"/>
    </location>
</feature>
<accession>A0A1T5LJB8</accession>
<dbReference type="InterPro" id="IPR030389">
    <property type="entry name" value="G_FEOB_dom"/>
</dbReference>
<feature type="transmembrane region" description="Helical" evidence="15">
    <location>
        <begin position="687"/>
        <end position="706"/>
    </location>
</feature>
<evidence type="ECO:0000256" key="8">
    <source>
        <dbReference type="ARBA" id="ARBA00023004"/>
    </source>
</evidence>
<keyword evidence="5 15" id="KW-0812">Transmembrane</keyword>
<dbReference type="NCBIfam" id="TIGR00437">
    <property type="entry name" value="feoB"/>
    <property type="match status" value="1"/>
</dbReference>
<keyword evidence="11 15" id="KW-0472">Membrane</keyword>
<dbReference type="PANTHER" id="PTHR43185">
    <property type="entry name" value="FERROUS IRON TRANSPORT PROTEIN B"/>
    <property type="match status" value="1"/>
</dbReference>
<feature type="transmembrane region" description="Helical" evidence="15">
    <location>
        <begin position="283"/>
        <end position="304"/>
    </location>
</feature>
<feature type="binding site" evidence="14">
    <location>
        <position position="24"/>
    </location>
    <ligand>
        <name>Mg(2+)</name>
        <dbReference type="ChEBI" id="CHEBI:18420"/>
        <label>2</label>
    </ligand>
</feature>
<dbReference type="EMBL" id="FUZU01000002">
    <property type="protein sequence ID" value="SKC76057.1"/>
    <property type="molecule type" value="Genomic_DNA"/>
</dbReference>
<keyword evidence="18" id="KW-1185">Reference proteome</keyword>
<evidence type="ECO:0000313" key="18">
    <source>
        <dbReference type="Proteomes" id="UP000190961"/>
    </source>
</evidence>
<evidence type="ECO:0000313" key="17">
    <source>
        <dbReference type="EMBL" id="SKC76057.1"/>
    </source>
</evidence>
<organism evidence="17 18">
    <name type="scientific">Ohtaekwangia koreensis</name>
    <dbReference type="NCBI Taxonomy" id="688867"/>
    <lineage>
        <taxon>Bacteria</taxon>
        <taxon>Pseudomonadati</taxon>
        <taxon>Bacteroidota</taxon>
        <taxon>Cytophagia</taxon>
        <taxon>Cytophagales</taxon>
        <taxon>Fulvivirgaceae</taxon>
        <taxon>Ohtaekwangia</taxon>
    </lineage>
</organism>
<dbReference type="Pfam" id="PF07670">
    <property type="entry name" value="Gate"/>
    <property type="match status" value="2"/>
</dbReference>
<dbReference type="InterPro" id="IPR006073">
    <property type="entry name" value="GTP-bd"/>
</dbReference>
<dbReference type="SUPFAM" id="SSF52540">
    <property type="entry name" value="P-loop containing nucleoside triphosphate hydrolases"/>
    <property type="match status" value="1"/>
</dbReference>
<feature type="transmembrane region" description="Helical" evidence="15">
    <location>
        <begin position="652"/>
        <end position="675"/>
    </location>
</feature>
<dbReference type="Pfam" id="PF07664">
    <property type="entry name" value="FeoB_C"/>
    <property type="match status" value="1"/>
</dbReference>
<dbReference type="Proteomes" id="UP000190961">
    <property type="component" value="Unassembled WGS sequence"/>
</dbReference>
<evidence type="ECO:0000256" key="12">
    <source>
        <dbReference type="NCBIfam" id="TIGR00437"/>
    </source>
</evidence>
<evidence type="ECO:0000256" key="1">
    <source>
        <dbReference type="ARBA" id="ARBA00004651"/>
    </source>
</evidence>
<comment type="function">
    <text evidence="15">Probable transporter of a GTP-driven Fe(2+) uptake system.</text>
</comment>
<dbReference type="AlphaFoldDB" id="A0A1T5LJB8"/>
<keyword evidence="7 15" id="KW-1133">Transmembrane helix</keyword>
<reference evidence="17 18" key="1">
    <citation type="submission" date="2017-02" db="EMBL/GenBank/DDBJ databases">
        <authorList>
            <person name="Peterson S.W."/>
        </authorList>
    </citation>
    <scope>NUCLEOTIDE SEQUENCE [LARGE SCALE GENOMIC DNA]</scope>
    <source>
        <strain evidence="17 18">DSM 25262</strain>
    </source>
</reference>
<keyword evidence="9" id="KW-0406">Ion transport</keyword>
<feature type="transmembrane region" description="Helical" evidence="15">
    <location>
        <begin position="418"/>
        <end position="444"/>
    </location>
</feature>
<evidence type="ECO:0000256" key="15">
    <source>
        <dbReference type="RuleBase" id="RU362098"/>
    </source>
</evidence>
<name>A0A1T5LJB8_9BACT</name>
<dbReference type="GO" id="GO:0046872">
    <property type="term" value="F:metal ion binding"/>
    <property type="evidence" value="ECO:0007669"/>
    <property type="project" value="UniProtKB-KW"/>
</dbReference>
<evidence type="ECO:0000256" key="7">
    <source>
        <dbReference type="ARBA" id="ARBA00022989"/>
    </source>
</evidence>
<dbReference type="OrthoDB" id="9809127at2"/>
<feature type="binding site" evidence="14">
    <location>
        <position position="28"/>
    </location>
    <ligand>
        <name>Mg(2+)</name>
        <dbReference type="ChEBI" id="CHEBI:18420"/>
        <label>2</label>
    </ligand>
</feature>
<sequence length="707" mass="78269">MASGKRLKIALVGNPNSGKSSLFNYLTGLNQKIGNFPGVTVEKKTGACSLLDGSVVEIVDFPGIYSIYPRSLDEQIVSEVLLDHHSSATPDKIIVVADATNLKRGLLLLTQVIDIGLPTILVLNMMDLVAKAGISYDLQLLSKKLGVPVVPINARNGIGIIELKTQLAATLPVSDKTIFSIWDDAKLPVKQLRDRVGIDNDYEAYLFLEQPQSLGFLNSERKNIVDQIRSEYKFFPGKFQGAETIHRYSFIQDLLNEITLKASVDQSWKKRSRQLDLILTHKVWGYLIFFGILFLIFQAIFAWATVPMDFIDGAFANLSRYISSVLPQGPLTSLLAEGVIPGLGGIIIFVPQIAILFAFISALEESGYMARVVFLMDKMMRKFGLNGKSVVPLMSGVACAIPAIMATRTIDNWKERTITIMVTPLMSCSARLPIFTILIALIVPDQKTLGFFNLQGLALMGLYLLGFVAAMGSAWVMKLIINVKERSYLMMELPTYRIPKWSNVGFTILEKTKAFVLQAGKVIMAITIILWVLGSYGPGDRMSKAEEVVQEQTKNMRLTEEGMADRIAAYKLENSYAGIIGKAIEPAIKPLGYDWKIGIALITSFAAREVFVGTIATIYSIGSVKEDDETTIKARMKEEINPDTGGPRFTPAVGFSLLVFYTFAMQCMSTLAVVYRETHGWKWPMIQLVYMTVLAYVSALAVYQILS</sequence>
<dbReference type="RefSeq" id="WP_079687871.1">
    <property type="nucleotide sequence ID" value="NZ_FUZU01000002.1"/>
</dbReference>
<evidence type="ECO:0000256" key="14">
    <source>
        <dbReference type="PIRSR" id="PIRSR603373-2"/>
    </source>
</evidence>
<evidence type="ECO:0000256" key="6">
    <source>
        <dbReference type="ARBA" id="ARBA00022741"/>
    </source>
</evidence>
<dbReference type="InterPro" id="IPR050860">
    <property type="entry name" value="FeoB_GTPase"/>
</dbReference>